<keyword evidence="4 9" id="KW-0812">Transmembrane</keyword>
<feature type="domain" description="SLC41A/MgtE integral membrane" evidence="10">
    <location>
        <begin position="77"/>
        <end position="219"/>
    </location>
</feature>
<dbReference type="PANTHER" id="PTHR16228:SF21">
    <property type="entry name" value="SLC41A_MGTE INTEGRAL MEMBRANE DOMAIN-CONTAINING PROTEIN"/>
    <property type="match status" value="1"/>
</dbReference>
<comment type="subcellular location">
    <subcellularLocation>
        <location evidence="1">Membrane</location>
        <topology evidence="1">Multi-pass membrane protein</topology>
    </subcellularLocation>
</comment>
<evidence type="ECO:0000259" key="10">
    <source>
        <dbReference type="Pfam" id="PF01769"/>
    </source>
</evidence>
<feature type="transmembrane region" description="Helical" evidence="9">
    <location>
        <begin position="113"/>
        <end position="139"/>
    </location>
</feature>
<feature type="transmembrane region" description="Helical" evidence="9">
    <location>
        <begin position="233"/>
        <end position="252"/>
    </location>
</feature>
<evidence type="ECO:0000256" key="2">
    <source>
        <dbReference type="ARBA" id="ARBA00009749"/>
    </source>
</evidence>
<gene>
    <name evidence="11" type="ORF">B4U80_03741</name>
</gene>
<dbReference type="AlphaFoldDB" id="A0A443S079"/>
<keyword evidence="12" id="KW-1185">Reference proteome</keyword>
<protein>
    <submittedName>
        <fullName evidence="11">Solute carrier family 41 member 2-like isoform X2</fullName>
    </submittedName>
</protein>
<reference evidence="11 12" key="1">
    <citation type="journal article" date="2018" name="Gigascience">
        <title>Genomes of trombidid mites reveal novel predicted allergens and laterally-transferred genes associated with secondary metabolism.</title>
        <authorList>
            <person name="Dong X."/>
            <person name="Chaisiri K."/>
            <person name="Xia D."/>
            <person name="Armstrong S.D."/>
            <person name="Fang Y."/>
            <person name="Donnelly M.J."/>
            <person name="Kadowaki T."/>
            <person name="McGarry J.W."/>
            <person name="Darby A.C."/>
            <person name="Makepeace B.L."/>
        </authorList>
    </citation>
    <scope>NUCLEOTIDE SEQUENCE [LARGE SCALE GENOMIC DNA]</scope>
    <source>
        <strain evidence="11">UoL-UT</strain>
    </source>
</reference>
<evidence type="ECO:0000256" key="4">
    <source>
        <dbReference type="ARBA" id="ARBA00022692"/>
    </source>
</evidence>
<dbReference type="PANTHER" id="PTHR16228">
    <property type="entry name" value="DIVALENT CATION TRANSPORTER SOLUTE CARRIER FAMILY 41"/>
    <property type="match status" value="1"/>
</dbReference>
<evidence type="ECO:0000313" key="12">
    <source>
        <dbReference type="Proteomes" id="UP000288716"/>
    </source>
</evidence>
<evidence type="ECO:0000313" key="11">
    <source>
        <dbReference type="EMBL" id="RWS20938.1"/>
    </source>
</evidence>
<feature type="transmembrane region" description="Helical" evidence="9">
    <location>
        <begin position="382"/>
        <end position="409"/>
    </location>
</feature>
<dbReference type="Proteomes" id="UP000288716">
    <property type="component" value="Unassembled WGS sequence"/>
</dbReference>
<dbReference type="SUPFAM" id="SSF161093">
    <property type="entry name" value="MgtE membrane domain-like"/>
    <property type="match status" value="2"/>
</dbReference>
<feature type="transmembrane region" description="Helical" evidence="9">
    <location>
        <begin position="354"/>
        <end position="376"/>
    </location>
</feature>
<evidence type="ECO:0000256" key="5">
    <source>
        <dbReference type="ARBA" id="ARBA00022842"/>
    </source>
</evidence>
<keyword evidence="7" id="KW-0406">Ion transport</keyword>
<dbReference type="Gene3D" id="1.10.357.20">
    <property type="entry name" value="SLC41 divalent cation transporters, integral membrane domain"/>
    <property type="match status" value="1"/>
</dbReference>
<evidence type="ECO:0000256" key="7">
    <source>
        <dbReference type="ARBA" id="ARBA00023065"/>
    </source>
</evidence>
<dbReference type="InterPro" id="IPR045349">
    <property type="entry name" value="SLC41A1-3"/>
</dbReference>
<feature type="non-terminal residue" evidence="11">
    <location>
        <position position="413"/>
    </location>
</feature>
<evidence type="ECO:0000256" key="9">
    <source>
        <dbReference type="SAM" id="Phobius"/>
    </source>
</evidence>
<dbReference type="GO" id="GO:0005886">
    <property type="term" value="C:plasma membrane"/>
    <property type="evidence" value="ECO:0007669"/>
    <property type="project" value="TreeGrafter"/>
</dbReference>
<evidence type="ECO:0000256" key="8">
    <source>
        <dbReference type="ARBA" id="ARBA00023136"/>
    </source>
</evidence>
<accession>A0A443S079</accession>
<dbReference type="OrthoDB" id="5791097at2759"/>
<keyword evidence="8 9" id="KW-0472">Membrane</keyword>
<keyword evidence="3" id="KW-0813">Transport</keyword>
<dbReference type="FunFam" id="1.10.357.20:FF:000001">
    <property type="entry name" value="Solute carrier family 41 member 2"/>
    <property type="match status" value="1"/>
</dbReference>
<proteinExistence type="inferred from homology"/>
<keyword evidence="5" id="KW-0460">Magnesium</keyword>
<keyword evidence="6 9" id="KW-1133">Transmembrane helix</keyword>
<evidence type="ECO:0000256" key="6">
    <source>
        <dbReference type="ARBA" id="ARBA00022989"/>
    </source>
</evidence>
<dbReference type="InterPro" id="IPR036739">
    <property type="entry name" value="SLC41_membr_dom_sf"/>
</dbReference>
<sequence length="413" mass="45799">MSKVTKDSLDPVKLMTSTSTNESKISVETQETACEALKQMIFPFVLSGFGNLGAALILSSVELWPVFVNIPQLNALVPPLLGLKGNVELTLSSRLSTHANLGRFKKKKKRNDIFVGNLALVQFQSCIIGLCAPLIVLAIDAIVYSIRREDSTQKITWTKFLVVVGSAVITTNVASIVLGVLICIVIYVCKINFKINPDNVASPIAASCGDIVTMALLAFTSNYIYNSFETNTYWIPITLTTLLVTLSLYWALIAYRNKYTTNTVFTGFTPITFAMIIQVVSGFVLQNSVYYFTMFGVYQIIMTGFGGDLVAVQCSRHSTFLHRTSTSPKLPESHPHIFITPWSMYFSNNLISRFALLLLLIAAPSQIPFLFITVLIEKYAKATALFFITYSITSTTHVAVVVYIAFLFVQLMW</sequence>
<dbReference type="VEuPathDB" id="VectorBase:LDEU011102"/>
<evidence type="ECO:0000256" key="1">
    <source>
        <dbReference type="ARBA" id="ARBA00004141"/>
    </source>
</evidence>
<evidence type="ECO:0000256" key="3">
    <source>
        <dbReference type="ARBA" id="ARBA00022448"/>
    </source>
</evidence>
<feature type="transmembrane region" description="Helical" evidence="9">
    <location>
        <begin position="264"/>
        <end position="284"/>
    </location>
</feature>
<organism evidence="11 12">
    <name type="scientific">Leptotrombidium deliense</name>
    <dbReference type="NCBI Taxonomy" id="299467"/>
    <lineage>
        <taxon>Eukaryota</taxon>
        <taxon>Metazoa</taxon>
        <taxon>Ecdysozoa</taxon>
        <taxon>Arthropoda</taxon>
        <taxon>Chelicerata</taxon>
        <taxon>Arachnida</taxon>
        <taxon>Acari</taxon>
        <taxon>Acariformes</taxon>
        <taxon>Trombidiformes</taxon>
        <taxon>Prostigmata</taxon>
        <taxon>Anystina</taxon>
        <taxon>Parasitengona</taxon>
        <taxon>Trombiculoidea</taxon>
        <taxon>Trombiculidae</taxon>
        <taxon>Leptotrombidium</taxon>
    </lineage>
</organism>
<feature type="transmembrane region" description="Helical" evidence="9">
    <location>
        <begin position="290"/>
        <end position="312"/>
    </location>
</feature>
<feature type="transmembrane region" description="Helical" evidence="9">
    <location>
        <begin position="159"/>
        <end position="188"/>
    </location>
</feature>
<name>A0A443S079_9ACAR</name>
<dbReference type="GO" id="GO:0008324">
    <property type="term" value="F:monoatomic cation transmembrane transporter activity"/>
    <property type="evidence" value="ECO:0007669"/>
    <property type="project" value="InterPro"/>
</dbReference>
<dbReference type="Pfam" id="PF01769">
    <property type="entry name" value="MgtE"/>
    <property type="match status" value="1"/>
</dbReference>
<comment type="similarity">
    <text evidence="2">Belongs to the SLC41A transporter family.</text>
</comment>
<dbReference type="InterPro" id="IPR006667">
    <property type="entry name" value="SLC41_membr_dom"/>
</dbReference>
<comment type="caution">
    <text evidence="11">The sequence shown here is derived from an EMBL/GenBank/DDBJ whole genome shotgun (WGS) entry which is preliminary data.</text>
</comment>
<dbReference type="EMBL" id="NCKV01014628">
    <property type="protein sequence ID" value="RWS20938.1"/>
    <property type="molecule type" value="Genomic_DNA"/>
</dbReference>
<feature type="transmembrane region" description="Helical" evidence="9">
    <location>
        <begin position="200"/>
        <end position="221"/>
    </location>
</feature>